<protein>
    <submittedName>
        <fullName evidence="2">Extracellular solute-binding protein</fullName>
    </submittedName>
</protein>
<reference evidence="2 3" key="1">
    <citation type="submission" date="2020-03" db="EMBL/GenBank/DDBJ databases">
        <title>Draft genome of Streptomyces sp. ventii, isolated from the Axial Seamount in the Pacific Ocean, and resequencing of the two type strains Streptomyces lonarensis strain NCL 716 and Streptomyces bohaiensis strain 11A07.</title>
        <authorList>
            <person name="Loughran R.M."/>
            <person name="Pfannmuller K.M."/>
            <person name="Wasson B.J."/>
            <person name="Deadmond M.C."/>
            <person name="Paddock B.E."/>
            <person name="Koyack M.J."/>
            <person name="Gallegos D.A."/>
            <person name="Mitchell E.A."/>
            <person name="Ushijima B."/>
            <person name="Saw J.H."/>
            <person name="Mcphail K.L."/>
            <person name="Videau P."/>
        </authorList>
    </citation>
    <scope>NUCLEOTIDE SEQUENCE [LARGE SCALE GENOMIC DNA]</scope>
    <source>
        <strain evidence="2 3">NCL716</strain>
    </source>
</reference>
<dbReference type="Proteomes" id="UP000578686">
    <property type="component" value="Unassembled WGS sequence"/>
</dbReference>
<feature type="signal peptide" evidence="1">
    <location>
        <begin position="1"/>
        <end position="28"/>
    </location>
</feature>
<dbReference type="InterPro" id="IPR006059">
    <property type="entry name" value="SBP"/>
</dbReference>
<sequence length="434" mass="46911">MRTTPRTRMTRRAAVGTAAMMLAVTACSSGGDSDSNGGDGDKITLTVGVFGQFGLEEAGLYEEYMELNDNIVIEQTSVQKSEDYYPALLTRLPTGSGLMDIQAIEVANIYEVTNELSQYFVDFNDYDVDTGHFLDFKLAQATNADGKVVGLGTDIGPMGICYRTDHFEAAGLPTDRDEVSALWADDWQAYIDTGKEFVESDVDAAWVDVAGGVFNAVVNTYEERFYDTSGEVVYQESEAVQTAWDLAMDAAESGITAKQKQFEAEWDRAIANGDFATVSCPAWMLGYIQDKAGDAGEGLWDFAHAPSPGNWGGAFLSVTEASEHKEEAAKLAAWLTAPEQQARFFAERGSFPSSAEAVQAPEVADATHDYFQDAPIGRLFTEAAEGIPTLVLGPRDQVIQEQIANGLLAADTQGLSSEEAWESTVNSIENALAD</sequence>
<keyword evidence="3" id="KW-1185">Reference proteome</keyword>
<dbReference type="InterPro" id="IPR050490">
    <property type="entry name" value="Bact_solute-bd_prot1"/>
</dbReference>
<dbReference type="Pfam" id="PF13416">
    <property type="entry name" value="SBP_bac_8"/>
    <property type="match status" value="1"/>
</dbReference>
<name>A0A7X6D4A1_9ACTN</name>
<keyword evidence="1" id="KW-0732">Signal</keyword>
<evidence type="ECO:0000256" key="1">
    <source>
        <dbReference type="SAM" id="SignalP"/>
    </source>
</evidence>
<feature type="chain" id="PRO_5031335596" evidence="1">
    <location>
        <begin position="29"/>
        <end position="434"/>
    </location>
</feature>
<dbReference type="RefSeq" id="WP_167973331.1">
    <property type="nucleotide sequence ID" value="NZ_BHZG01000204.1"/>
</dbReference>
<gene>
    <name evidence="2" type="ORF">HCN56_20630</name>
</gene>
<dbReference type="PROSITE" id="PS51257">
    <property type="entry name" value="PROKAR_LIPOPROTEIN"/>
    <property type="match status" value="1"/>
</dbReference>
<proteinExistence type="predicted"/>
<evidence type="ECO:0000313" key="3">
    <source>
        <dbReference type="Proteomes" id="UP000578686"/>
    </source>
</evidence>
<dbReference type="PANTHER" id="PTHR43649">
    <property type="entry name" value="ARABINOSE-BINDING PROTEIN-RELATED"/>
    <property type="match status" value="1"/>
</dbReference>
<dbReference type="SUPFAM" id="SSF53850">
    <property type="entry name" value="Periplasmic binding protein-like II"/>
    <property type="match status" value="1"/>
</dbReference>
<accession>A0A7X6D4A1</accession>
<comment type="caution">
    <text evidence="2">The sequence shown here is derived from an EMBL/GenBank/DDBJ whole genome shotgun (WGS) entry which is preliminary data.</text>
</comment>
<dbReference type="EMBL" id="JAAVJD010000216">
    <property type="protein sequence ID" value="NJQ07923.1"/>
    <property type="molecule type" value="Genomic_DNA"/>
</dbReference>
<organism evidence="2 3">
    <name type="scientific">Streptomyces lonarensis</name>
    <dbReference type="NCBI Taxonomy" id="700599"/>
    <lineage>
        <taxon>Bacteria</taxon>
        <taxon>Bacillati</taxon>
        <taxon>Actinomycetota</taxon>
        <taxon>Actinomycetes</taxon>
        <taxon>Kitasatosporales</taxon>
        <taxon>Streptomycetaceae</taxon>
        <taxon>Streptomyces</taxon>
    </lineage>
</organism>
<dbReference type="AlphaFoldDB" id="A0A7X6D4A1"/>
<evidence type="ECO:0000313" key="2">
    <source>
        <dbReference type="EMBL" id="NJQ07923.1"/>
    </source>
</evidence>
<dbReference type="PANTHER" id="PTHR43649:SF32">
    <property type="entry name" value="SUGAR BINDING SECRETED PROTEIN"/>
    <property type="match status" value="1"/>
</dbReference>
<dbReference type="Gene3D" id="3.40.190.10">
    <property type="entry name" value="Periplasmic binding protein-like II"/>
    <property type="match status" value="1"/>
</dbReference>